<dbReference type="Pfam" id="PF17820">
    <property type="entry name" value="PDZ_6"/>
    <property type="match status" value="1"/>
</dbReference>
<keyword evidence="3" id="KW-0479">Metal-binding</keyword>
<dbReference type="Gene3D" id="3.30.60.20">
    <property type="match status" value="1"/>
</dbReference>
<keyword evidence="5" id="KW-0445">Lipid transport</keyword>
<dbReference type="InterPro" id="IPR036034">
    <property type="entry name" value="PDZ_sf"/>
</dbReference>
<feature type="transmembrane region" description="Helical" evidence="9">
    <location>
        <begin position="7"/>
        <end position="27"/>
    </location>
</feature>
<dbReference type="PROSITE" id="PS00479">
    <property type="entry name" value="ZF_DAG_PE_1"/>
    <property type="match status" value="1"/>
</dbReference>
<evidence type="ECO:0000259" key="11">
    <source>
        <dbReference type="PROSITE" id="PS50106"/>
    </source>
</evidence>
<evidence type="ECO:0000313" key="14">
    <source>
        <dbReference type="Proteomes" id="UP001487740"/>
    </source>
</evidence>
<keyword evidence="9" id="KW-0812">Transmembrane</keyword>
<accession>A0AAW0V5J0</accession>
<evidence type="ECO:0008006" key="15">
    <source>
        <dbReference type="Google" id="ProtNLM"/>
    </source>
</evidence>
<feature type="compositionally biased region" description="Basic and acidic residues" evidence="8">
    <location>
        <begin position="818"/>
        <end position="837"/>
    </location>
</feature>
<dbReference type="PANTHER" id="PTHR21519:SF1">
    <property type="entry name" value="PDZ DOMAIN-CONTAINING PROTEIN 8"/>
    <property type="match status" value="1"/>
</dbReference>
<evidence type="ECO:0000259" key="10">
    <source>
        <dbReference type="PROSITE" id="PS50081"/>
    </source>
</evidence>
<dbReference type="GO" id="GO:1990456">
    <property type="term" value="P:mitochondrion-endoplasmic reticulum membrane tethering"/>
    <property type="evidence" value="ECO:0007669"/>
    <property type="project" value="InterPro"/>
</dbReference>
<dbReference type="GO" id="GO:0016020">
    <property type="term" value="C:membrane"/>
    <property type="evidence" value="ECO:0007669"/>
    <property type="project" value="UniProtKB-SubCell"/>
</dbReference>
<dbReference type="PROSITE" id="PS51847">
    <property type="entry name" value="SMP"/>
    <property type="match status" value="1"/>
</dbReference>
<dbReference type="Proteomes" id="UP001487740">
    <property type="component" value="Unassembled WGS sequence"/>
</dbReference>
<name>A0AAW0V5J0_SCYPA</name>
<feature type="region of interest" description="Disordered" evidence="8">
    <location>
        <begin position="880"/>
        <end position="925"/>
    </location>
</feature>
<feature type="domain" description="Phorbol-ester/DAG-type" evidence="10">
    <location>
        <begin position="762"/>
        <end position="812"/>
    </location>
</feature>
<dbReference type="GO" id="GO:0008289">
    <property type="term" value="F:lipid binding"/>
    <property type="evidence" value="ECO:0007669"/>
    <property type="project" value="UniProtKB-KW"/>
</dbReference>
<feature type="domain" description="PDZ" evidence="11">
    <location>
        <begin position="318"/>
        <end position="373"/>
    </location>
</feature>
<dbReference type="Pfam" id="PF26547">
    <property type="entry name" value="PDZD8_N"/>
    <property type="match status" value="1"/>
</dbReference>
<keyword evidence="14" id="KW-1185">Reference proteome</keyword>
<keyword evidence="6" id="KW-0446">Lipid-binding</keyword>
<dbReference type="InterPro" id="IPR039275">
    <property type="entry name" value="PDZD8"/>
</dbReference>
<evidence type="ECO:0000256" key="7">
    <source>
        <dbReference type="ARBA" id="ARBA00023136"/>
    </source>
</evidence>
<dbReference type="Pfam" id="PF00130">
    <property type="entry name" value="C1_1"/>
    <property type="match status" value="1"/>
</dbReference>
<feature type="region of interest" description="Disordered" evidence="8">
    <location>
        <begin position="416"/>
        <end position="449"/>
    </location>
</feature>
<feature type="compositionally biased region" description="Polar residues" evidence="8">
    <location>
        <begin position="435"/>
        <end position="448"/>
    </location>
</feature>
<dbReference type="SUPFAM" id="SSF57889">
    <property type="entry name" value="Cysteine-rich domain"/>
    <property type="match status" value="1"/>
</dbReference>
<dbReference type="GO" id="GO:0046872">
    <property type="term" value="F:metal ion binding"/>
    <property type="evidence" value="ECO:0007669"/>
    <property type="project" value="UniProtKB-KW"/>
</dbReference>
<dbReference type="InterPro" id="IPR001478">
    <property type="entry name" value="PDZ"/>
</dbReference>
<evidence type="ECO:0000256" key="6">
    <source>
        <dbReference type="ARBA" id="ARBA00023121"/>
    </source>
</evidence>
<dbReference type="Gene3D" id="2.30.42.10">
    <property type="match status" value="1"/>
</dbReference>
<feature type="compositionally biased region" description="Polar residues" evidence="8">
    <location>
        <begin position="1053"/>
        <end position="1065"/>
    </location>
</feature>
<dbReference type="GO" id="GO:0005739">
    <property type="term" value="C:mitochondrion"/>
    <property type="evidence" value="ECO:0007669"/>
    <property type="project" value="GOC"/>
</dbReference>
<dbReference type="PANTHER" id="PTHR21519">
    <property type="entry name" value="PDZ DOMAIN-CONTAINING PROTEIN 8"/>
    <property type="match status" value="1"/>
</dbReference>
<protein>
    <recommendedName>
        <fullName evidence="15">PDZ domain-containing protein 8</fullName>
    </recommendedName>
</protein>
<dbReference type="InterPro" id="IPR041489">
    <property type="entry name" value="PDZ_6"/>
</dbReference>
<feature type="region of interest" description="Disordered" evidence="8">
    <location>
        <begin position="601"/>
        <end position="635"/>
    </location>
</feature>
<organism evidence="13 14">
    <name type="scientific">Scylla paramamosain</name>
    <name type="common">Mud crab</name>
    <dbReference type="NCBI Taxonomy" id="85552"/>
    <lineage>
        <taxon>Eukaryota</taxon>
        <taxon>Metazoa</taxon>
        <taxon>Ecdysozoa</taxon>
        <taxon>Arthropoda</taxon>
        <taxon>Crustacea</taxon>
        <taxon>Multicrustacea</taxon>
        <taxon>Malacostraca</taxon>
        <taxon>Eumalacostraca</taxon>
        <taxon>Eucarida</taxon>
        <taxon>Decapoda</taxon>
        <taxon>Pleocyemata</taxon>
        <taxon>Brachyura</taxon>
        <taxon>Eubrachyura</taxon>
        <taxon>Portunoidea</taxon>
        <taxon>Portunidae</taxon>
        <taxon>Portuninae</taxon>
        <taxon>Scylla</taxon>
    </lineage>
</organism>
<comment type="caution">
    <text evidence="13">The sequence shown here is derived from an EMBL/GenBank/DDBJ whole genome shotgun (WGS) entry which is preliminary data.</text>
</comment>
<dbReference type="GO" id="GO:0044233">
    <property type="term" value="C:mitochondria-associated endoplasmic reticulum membrane contact site"/>
    <property type="evidence" value="ECO:0007669"/>
    <property type="project" value="InterPro"/>
</dbReference>
<dbReference type="EMBL" id="JARAKH010000001">
    <property type="protein sequence ID" value="KAK8407599.1"/>
    <property type="molecule type" value="Genomic_DNA"/>
</dbReference>
<evidence type="ECO:0000256" key="4">
    <source>
        <dbReference type="ARBA" id="ARBA00022833"/>
    </source>
</evidence>
<dbReference type="AlphaFoldDB" id="A0AAW0V5J0"/>
<evidence type="ECO:0000256" key="8">
    <source>
        <dbReference type="SAM" id="MobiDB-lite"/>
    </source>
</evidence>
<dbReference type="InterPro" id="IPR031468">
    <property type="entry name" value="SMP_LBD"/>
</dbReference>
<evidence type="ECO:0000256" key="9">
    <source>
        <dbReference type="SAM" id="Phobius"/>
    </source>
</evidence>
<feature type="region of interest" description="Disordered" evidence="8">
    <location>
        <begin position="490"/>
        <end position="532"/>
    </location>
</feature>
<feature type="region of interest" description="Disordered" evidence="8">
    <location>
        <begin position="815"/>
        <end position="866"/>
    </location>
</feature>
<dbReference type="GO" id="GO:0051560">
    <property type="term" value="P:mitochondrial calcium ion homeostasis"/>
    <property type="evidence" value="ECO:0007669"/>
    <property type="project" value="InterPro"/>
</dbReference>
<gene>
    <name evidence="13" type="ORF">O3P69_002273</name>
</gene>
<comment type="subcellular location">
    <subcellularLocation>
        <location evidence="1">Membrane</location>
    </subcellularLocation>
</comment>
<feature type="domain" description="SMP-LTD" evidence="12">
    <location>
        <begin position="66"/>
        <end position="252"/>
    </location>
</feature>
<evidence type="ECO:0000313" key="13">
    <source>
        <dbReference type="EMBL" id="KAK8407599.1"/>
    </source>
</evidence>
<dbReference type="InterPro" id="IPR002219">
    <property type="entry name" value="PKC_DAG/PE"/>
</dbReference>
<keyword evidence="9" id="KW-1133">Transmembrane helix</keyword>
<evidence type="ECO:0000256" key="2">
    <source>
        <dbReference type="ARBA" id="ARBA00022448"/>
    </source>
</evidence>
<reference evidence="13 14" key="1">
    <citation type="submission" date="2023-03" db="EMBL/GenBank/DDBJ databases">
        <title>High-quality genome of Scylla paramamosain provides insights in environmental adaptation.</title>
        <authorList>
            <person name="Zhang L."/>
        </authorList>
    </citation>
    <scope>NUCLEOTIDE SEQUENCE [LARGE SCALE GENOMIC DNA]</scope>
    <source>
        <strain evidence="13">LZ_2023a</strain>
        <tissue evidence="13">Muscle</tissue>
    </source>
</reference>
<keyword evidence="2" id="KW-0813">Transport</keyword>
<sequence>MIGILLWNFLVFVAGAVSMMISIWWWMTSQDVEQIQSEKSSLTESILPDELVNKLKQEEGFHRRETCLSLNLILQFFFQEKRFEAGIMRWITNILTQEFNDLLKHRALSKFIHNMQIRDLNLGTNFPVIRAVTAKHVNLNPETSILEQIDINVEVEYNGGIQLAIDASSRFSKAAMVKIKVVHLSGNGRLQFSRHPFTHWSFSFYDEPQVEFEVHSSLGLHIPRFNSVIVSQLRGILKRKHTLPYFKLRGAPLIRRHNQQINEEGCSVPPGRLTGSIVKCTRLQTSLVGEVMYCTVILSEVPIVCAVEKTSGLWVVQDISLKRPHGSSVGILLRNSEEGTQMIESVQQNSPAHLAGLRKNDVVLAVNGTYLNSGQQAAKLFSTCNINGDNNSITIRVKRLVYSEAKKILAEHKTVGSDASSAVVGEDASGDISGSGRSTPDSSHNNSPEMKRKLLDLHSLSTEARPSLLSQDKSPITSAGCKIIPRSVSSTAQDKSPCSTSSQSFPAPHQPTSERPPSTQSSKAGTPTSSETLMNIINSEKRGLKKYGGKHKQIKLLQTPFIDGTCEPVFDSDFEFWLEEENKYMCVAVWSRSISNSKEDLNSLSSEKLKEDRERCRSKDGEKERKKSRDHEKTKTACENVTGGLTDDTLVGFINLPFISLIPETTLNTQGHVIKILNLTPPHPKCPEVASDPLISHKGFNPNLCYGDVMISLTYQPQDRCDVFGRVILEKNALSEDESLTDGTLSEDDDVPTIQEAAEDRNHDFKRTHFHSATQCNFCRKKIWLKDAYQCSECGIICHKKCMVRCEQETVCDPSGLRYKDSPKSDNRESRESKETPEIITTIAVGPGAENGSPGNTPPPSPQTQRRTLGSLFAQVASASKGSLKRAGSAHNLAPPNPSPGGTHSRSLPPSPPHSPHHSRKGSLTEASNPFLFDQDVGDNIQEALDRLLLFPHDERLVTLARESAKNLHCYVPVEERREKINSTLAQLQTAVDSEGEVRVDLARQEKEANETGNNISRASIALQISQCDARTQALALLTLHYCTALQHCNTDSENDDNNMQQGKNSEPEFLEGAGCEHLLPKPTEE</sequence>
<evidence type="ECO:0000256" key="5">
    <source>
        <dbReference type="ARBA" id="ARBA00023055"/>
    </source>
</evidence>
<dbReference type="PROSITE" id="PS50081">
    <property type="entry name" value="ZF_DAG_PE_2"/>
    <property type="match status" value="1"/>
</dbReference>
<dbReference type="SUPFAM" id="SSF50156">
    <property type="entry name" value="PDZ domain-like"/>
    <property type="match status" value="1"/>
</dbReference>
<dbReference type="SMART" id="SM00228">
    <property type="entry name" value="PDZ"/>
    <property type="match status" value="1"/>
</dbReference>
<evidence type="ECO:0000259" key="12">
    <source>
        <dbReference type="PROSITE" id="PS51847"/>
    </source>
</evidence>
<proteinExistence type="predicted"/>
<dbReference type="InterPro" id="IPR058801">
    <property type="entry name" value="PDZD8_N"/>
</dbReference>
<dbReference type="CDD" id="cd20825">
    <property type="entry name" value="C1_PDZD8"/>
    <property type="match status" value="1"/>
</dbReference>
<evidence type="ECO:0000256" key="3">
    <source>
        <dbReference type="ARBA" id="ARBA00022723"/>
    </source>
</evidence>
<dbReference type="CDD" id="cd21674">
    <property type="entry name" value="SMP_PDZD8"/>
    <property type="match status" value="1"/>
</dbReference>
<keyword evidence="7 9" id="KW-0472">Membrane</keyword>
<feature type="region of interest" description="Disordered" evidence="8">
    <location>
        <begin position="1053"/>
        <end position="1086"/>
    </location>
</feature>
<dbReference type="GO" id="GO:0006869">
    <property type="term" value="P:lipid transport"/>
    <property type="evidence" value="ECO:0007669"/>
    <property type="project" value="UniProtKB-KW"/>
</dbReference>
<dbReference type="InterPro" id="IPR046349">
    <property type="entry name" value="C1-like_sf"/>
</dbReference>
<evidence type="ECO:0000256" key="1">
    <source>
        <dbReference type="ARBA" id="ARBA00004370"/>
    </source>
</evidence>
<keyword evidence="4" id="KW-0862">Zinc</keyword>
<dbReference type="SMART" id="SM00109">
    <property type="entry name" value="C1"/>
    <property type="match status" value="1"/>
</dbReference>
<dbReference type="PROSITE" id="PS50106">
    <property type="entry name" value="PDZ"/>
    <property type="match status" value="1"/>
</dbReference>